<name>A0A0G0UG01_9BACT</name>
<keyword evidence="1" id="KW-1133">Transmembrane helix</keyword>
<evidence type="ECO:0000313" key="3">
    <source>
        <dbReference type="Proteomes" id="UP000034616"/>
    </source>
</evidence>
<evidence type="ECO:0000256" key="1">
    <source>
        <dbReference type="SAM" id="Phobius"/>
    </source>
</evidence>
<reference evidence="2 3" key="1">
    <citation type="journal article" date="2015" name="Nature">
        <title>rRNA introns, odd ribosomes, and small enigmatic genomes across a large radiation of phyla.</title>
        <authorList>
            <person name="Brown C.T."/>
            <person name="Hug L.A."/>
            <person name="Thomas B.C."/>
            <person name="Sharon I."/>
            <person name="Castelle C.J."/>
            <person name="Singh A."/>
            <person name="Wilkins M.J."/>
            <person name="Williams K.H."/>
            <person name="Banfield J.F."/>
        </authorList>
    </citation>
    <scope>NUCLEOTIDE SEQUENCE [LARGE SCALE GENOMIC DNA]</scope>
</reference>
<keyword evidence="1" id="KW-0812">Transmembrane</keyword>
<organism evidence="2 3">
    <name type="scientific">Candidatus Uhrbacteria bacterium GW2011_GWC2_41_11</name>
    <dbReference type="NCBI Taxonomy" id="1618985"/>
    <lineage>
        <taxon>Bacteria</taxon>
        <taxon>Candidatus Uhriibacteriota</taxon>
    </lineage>
</organism>
<comment type="caution">
    <text evidence="2">The sequence shown here is derived from an EMBL/GenBank/DDBJ whole genome shotgun (WGS) entry which is preliminary data.</text>
</comment>
<gene>
    <name evidence="2" type="ORF">UU35_C0001G0104</name>
</gene>
<feature type="transmembrane region" description="Helical" evidence="1">
    <location>
        <begin position="56"/>
        <end position="79"/>
    </location>
</feature>
<dbReference type="Proteomes" id="UP000034616">
    <property type="component" value="Unassembled WGS sequence"/>
</dbReference>
<dbReference type="EMBL" id="LCAH01000001">
    <property type="protein sequence ID" value="KKR87823.1"/>
    <property type="molecule type" value="Genomic_DNA"/>
</dbReference>
<proteinExistence type="predicted"/>
<feature type="transmembrane region" description="Helical" evidence="1">
    <location>
        <begin position="13"/>
        <end position="35"/>
    </location>
</feature>
<dbReference type="AlphaFoldDB" id="A0A0G0UG01"/>
<evidence type="ECO:0000313" key="2">
    <source>
        <dbReference type="EMBL" id="KKR87823.1"/>
    </source>
</evidence>
<accession>A0A0G0UG01</accession>
<protein>
    <submittedName>
        <fullName evidence="2">Uncharacterized protein</fullName>
    </submittedName>
</protein>
<keyword evidence="1" id="KW-0472">Membrane</keyword>
<sequence>MIEHLSSIVMQEWFFRFVRVLSLFAMIIFIHSILFGAFKHMNASGRDDLTGDGRKYILTGTLGAIAMMMFFFMASAALAD</sequence>